<protein>
    <recommendedName>
        <fullName evidence="1">Glyoxalase-related protein domain-containing protein</fullName>
    </recommendedName>
</protein>
<feature type="domain" description="Glyoxalase-related protein" evidence="1">
    <location>
        <begin position="3"/>
        <end position="55"/>
    </location>
</feature>
<comment type="caution">
    <text evidence="2">The sequence shown here is derived from an EMBL/GenBank/DDBJ whole genome shotgun (WGS) entry which is preliminary data.</text>
</comment>
<dbReference type="SUPFAM" id="SSF52540">
    <property type="entry name" value="P-loop containing nucleoside triphosphate hydrolases"/>
    <property type="match status" value="1"/>
</dbReference>
<evidence type="ECO:0000313" key="3">
    <source>
        <dbReference type="Proteomes" id="UP000045039"/>
    </source>
</evidence>
<dbReference type="EMBL" id="CVVU01000234">
    <property type="protein sequence ID" value="CRP65839.1"/>
    <property type="molecule type" value="Genomic_DNA"/>
</dbReference>
<dbReference type="RefSeq" id="WP_023100671.1">
    <property type="nucleotide sequence ID" value="NZ_BSAZ01000023.1"/>
</dbReference>
<accession>A0A9P1RCB2</accession>
<evidence type="ECO:0000259" key="1">
    <source>
        <dbReference type="Pfam" id="PF20066"/>
    </source>
</evidence>
<sequence>MNHELKIRAKRLRRAVSVVLGQDIKTSQSLELVAREENYPNWDAACACAGESARSAVDMIITDTRESHWSIEGLVKEHSQVLDLLQQITDPGSPKGALVVVGGVIGVGKSTTLHRLLAYLAGHYQGVRLLFAGIQEYPLPSGWHVRRLHDDRTSFRAGGLGTPLLVENLTEEFVVLFDVRNDAEAEQAVMLAQAGYKVFATIHCQPGCTSDTWWKCLRGVHQRLMAQLIADGRAVFISKDIGCASAA</sequence>
<proteinExistence type="predicted"/>
<dbReference type="InterPro" id="IPR027417">
    <property type="entry name" value="P-loop_NTPase"/>
</dbReference>
<dbReference type="Pfam" id="PF20066">
    <property type="entry name" value="Glyoxalase_8"/>
    <property type="match status" value="1"/>
</dbReference>
<dbReference type="Gene3D" id="3.40.50.300">
    <property type="entry name" value="P-loop containing nucleotide triphosphate hydrolases"/>
    <property type="match status" value="1"/>
</dbReference>
<name>A0A9P1RCB2_PSEAI</name>
<dbReference type="AlphaFoldDB" id="A0A9P1RCB2"/>
<reference evidence="3" key="1">
    <citation type="submission" date="2015-06" db="EMBL/GenBank/DDBJ databases">
        <authorList>
            <person name="Radhakrishnan Rajesh"/>
            <person name="Underwood Anthony"/>
            <person name="Al-Shahib Ali"/>
        </authorList>
    </citation>
    <scope>NUCLEOTIDE SEQUENCE [LARGE SCALE GENOMIC DNA]</scope>
    <source>
        <strain evidence="3">P19_London_7_VIM_2_05_10</strain>
    </source>
</reference>
<evidence type="ECO:0000313" key="2">
    <source>
        <dbReference type="EMBL" id="CRP65839.1"/>
    </source>
</evidence>
<dbReference type="Proteomes" id="UP000045039">
    <property type="component" value="Unassembled WGS sequence"/>
</dbReference>
<organism evidence="2 3">
    <name type="scientific">Pseudomonas aeruginosa</name>
    <dbReference type="NCBI Taxonomy" id="287"/>
    <lineage>
        <taxon>Bacteria</taxon>
        <taxon>Pseudomonadati</taxon>
        <taxon>Pseudomonadota</taxon>
        <taxon>Gammaproteobacteria</taxon>
        <taxon>Pseudomonadales</taxon>
        <taxon>Pseudomonadaceae</taxon>
        <taxon>Pseudomonas</taxon>
    </lineage>
</organism>
<dbReference type="InterPro" id="IPR045517">
    <property type="entry name" value="Glyoxalase_8"/>
</dbReference>
<gene>
    <name evidence="2" type="ORF">PAERUG_P19_London_7_VIM_2_05_10_05156</name>
</gene>